<dbReference type="SUPFAM" id="SSF53474">
    <property type="entry name" value="alpha/beta-Hydrolases"/>
    <property type="match status" value="1"/>
</dbReference>
<evidence type="ECO:0000313" key="4">
    <source>
        <dbReference type="Proteomes" id="UP000467840"/>
    </source>
</evidence>
<dbReference type="EMBL" id="JAAGAX010000001">
    <property type="protein sequence ID" value="KAF2324869.1"/>
    <property type="molecule type" value="Genomic_DNA"/>
</dbReference>
<proteinExistence type="predicted"/>
<dbReference type="Pfam" id="PF01764">
    <property type="entry name" value="Lipase_3"/>
    <property type="match status" value="1"/>
</dbReference>
<reference evidence="3 4" key="1">
    <citation type="journal article" date="2020" name="Mol. Plant">
        <title>The Chromosome-Based Rubber Tree Genome Provides New Insights into Spurge Genome Evolution and Rubber Biosynthesis.</title>
        <authorList>
            <person name="Liu J."/>
            <person name="Shi C."/>
            <person name="Shi C.C."/>
            <person name="Li W."/>
            <person name="Zhang Q.J."/>
            <person name="Zhang Y."/>
            <person name="Li K."/>
            <person name="Lu H.F."/>
            <person name="Shi C."/>
            <person name="Zhu S.T."/>
            <person name="Xiao Z.Y."/>
            <person name="Nan H."/>
            <person name="Yue Y."/>
            <person name="Zhu X.G."/>
            <person name="Wu Y."/>
            <person name="Hong X.N."/>
            <person name="Fan G.Y."/>
            <person name="Tong Y."/>
            <person name="Zhang D."/>
            <person name="Mao C.L."/>
            <person name="Liu Y.L."/>
            <person name="Hao S.J."/>
            <person name="Liu W.Q."/>
            <person name="Lv M.Q."/>
            <person name="Zhang H.B."/>
            <person name="Liu Y."/>
            <person name="Hu-Tang G.R."/>
            <person name="Wang J.P."/>
            <person name="Wang J.H."/>
            <person name="Sun Y.H."/>
            <person name="Ni S.B."/>
            <person name="Chen W.B."/>
            <person name="Zhang X.C."/>
            <person name="Jiao Y.N."/>
            <person name="Eichler E.E."/>
            <person name="Li G.H."/>
            <person name="Liu X."/>
            <person name="Gao L.Z."/>
        </authorList>
    </citation>
    <scope>NUCLEOTIDE SEQUENCE [LARGE SCALE GENOMIC DNA]</scope>
    <source>
        <strain evidence="4">cv. GT1</strain>
        <tissue evidence="3">Leaf</tissue>
    </source>
</reference>
<dbReference type="PANTHER" id="PTHR46483:SF1">
    <property type="entry name" value="PHOSPHOLIPASE A1 PLIP1, CHLOROPLASTIC"/>
    <property type="match status" value="1"/>
</dbReference>
<dbReference type="AlphaFoldDB" id="A0A6A6NI45"/>
<dbReference type="PANTHER" id="PTHR46483">
    <property type="entry name" value="PHOSPHOLIPASE A1 PLIP2, CHLOROPLASTIC"/>
    <property type="match status" value="1"/>
</dbReference>
<dbReference type="GO" id="GO:0006629">
    <property type="term" value="P:lipid metabolic process"/>
    <property type="evidence" value="ECO:0007669"/>
    <property type="project" value="InterPro"/>
</dbReference>
<dbReference type="CDD" id="cd00519">
    <property type="entry name" value="Lipase_3"/>
    <property type="match status" value="1"/>
</dbReference>
<sequence>MACTSMTTPSTAATTMAAKDVFKDHKGLRRSDSSKDLRNQAVLRRSVSENHLCRSVSRIHAASMQPKLKSSRSFGIFPFQISSSLIPNSLRTFLFDPETSKDMDLNVTTVETSVESNEEEEVKRANWVERLLEIRSYWKNRQQKEGIDGDEICDVEKMVTAFFMAKDLRRSYALRFVTSSLEKKAEAAAIKAKLDQDSTHLTVDSLNKSKSDENSYSELKKRALRTSVYEIAASAACYGSDSLASWQANLFFEPAKFEGTEVFVHRGIYEAAKGIYEQFMPEIIEHLTTHGERAKFQFTGHSLGGSLALLVNLMLLTKKVVKPTALRPVVTFGSPFVFCGGQKILNDLGLDDGHVHSVMMHRDIVPRAFSCNYPNQVAQVLKRLNGSFRSHPCLIKNKLLYSPLGKLFILQPDEKSSPRHPFLPPGSALYELDKTRRGYSTSVLNAFLNCPHPLETLSDPTAYGSEGTILRDHDSSNYLKAVNRVLRQNTQVVVHKISKERNLLWPLLSSPSPHSWNHENNLESSMLVTKEYLRMMGGGIGFLVSTIMNTYSPLLLQAVDAIRGVLTLRMYTADSQQRRKFVSRWNRFTSKATGSTLWLNNCGLKNKVDCVI</sequence>
<evidence type="ECO:0000259" key="2">
    <source>
        <dbReference type="Pfam" id="PF01764"/>
    </source>
</evidence>
<accession>A0A6A6NI45</accession>
<dbReference type="Gene3D" id="3.40.50.1820">
    <property type="entry name" value="alpha/beta hydrolase"/>
    <property type="match status" value="1"/>
</dbReference>
<evidence type="ECO:0000313" key="3">
    <source>
        <dbReference type="EMBL" id="KAF2324869.1"/>
    </source>
</evidence>
<gene>
    <name evidence="3" type="ORF">GH714_020873</name>
</gene>
<dbReference type="Proteomes" id="UP000467840">
    <property type="component" value="Chromosome 5"/>
</dbReference>
<organism evidence="3 4">
    <name type="scientific">Hevea brasiliensis</name>
    <name type="common">Para rubber tree</name>
    <name type="synonym">Siphonia brasiliensis</name>
    <dbReference type="NCBI Taxonomy" id="3981"/>
    <lineage>
        <taxon>Eukaryota</taxon>
        <taxon>Viridiplantae</taxon>
        <taxon>Streptophyta</taxon>
        <taxon>Embryophyta</taxon>
        <taxon>Tracheophyta</taxon>
        <taxon>Spermatophyta</taxon>
        <taxon>Magnoliopsida</taxon>
        <taxon>eudicotyledons</taxon>
        <taxon>Gunneridae</taxon>
        <taxon>Pentapetalae</taxon>
        <taxon>rosids</taxon>
        <taxon>fabids</taxon>
        <taxon>Malpighiales</taxon>
        <taxon>Euphorbiaceae</taxon>
        <taxon>Crotonoideae</taxon>
        <taxon>Micrandreae</taxon>
        <taxon>Hevea</taxon>
    </lineage>
</organism>
<evidence type="ECO:0000256" key="1">
    <source>
        <dbReference type="ARBA" id="ARBA00022801"/>
    </source>
</evidence>
<comment type="caution">
    <text evidence="3">The sequence shown here is derived from an EMBL/GenBank/DDBJ whole genome shotgun (WGS) entry which is preliminary data.</text>
</comment>
<name>A0A6A6NI45_HEVBR</name>
<dbReference type="GO" id="GO:0008970">
    <property type="term" value="F:phospholipase A1 activity"/>
    <property type="evidence" value="ECO:0007669"/>
    <property type="project" value="InterPro"/>
</dbReference>
<dbReference type="InterPro" id="IPR043367">
    <property type="entry name" value="PLIP1/2/3"/>
</dbReference>
<dbReference type="InterPro" id="IPR029058">
    <property type="entry name" value="AB_hydrolase_fold"/>
</dbReference>
<keyword evidence="1" id="KW-0378">Hydrolase</keyword>
<keyword evidence="4" id="KW-1185">Reference proteome</keyword>
<feature type="domain" description="Fungal lipase-type" evidence="2">
    <location>
        <begin position="238"/>
        <end position="372"/>
    </location>
</feature>
<protein>
    <recommendedName>
        <fullName evidence="2">Fungal lipase-type domain-containing protein</fullName>
    </recommendedName>
</protein>
<dbReference type="InterPro" id="IPR002921">
    <property type="entry name" value="Fungal_lipase-type"/>
</dbReference>